<feature type="region of interest" description="Disordered" evidence="1">
    <location>
        <begin position="17"/>
        <end position="145"/>
    </location>
</feature>
<reference evidence="3" key="1">
    <citation type="submission" date="2015-09" db="EMBL/GenBank/DDBJ databases">
        <authorList>
            <consortium name="Pathogen Informatics"/>
        </authorList>
    </citation>
    <scope>NUCLEOTIDE SEQUENCE [LARGE SCALE GENOMIC DNA]</scope>
    <source>
        <strain evidence="3">Lake Konstanz</strain>
    </source>
</reference>
<name>A0A0S4KJ90_BODSA</name>
<keyword evidence="3" id="KW-1185">Reference proteome</keyword>
<sequence>MSEDDSQWIAVVMEEIRQSKRFRDEKEDDNDSDDDLRSEQDDDDMDGSPANRPLDPSLAADSRNPLFAPPQTPGGRPNTKSNSMRQSSRGAMLGEQSMRQRRGQAAVSFIQPKREKAPSTNNNVSSNNNGGDSTTENKRSYDGDDSGLHAVEVAFGGAIAHETSAVDVFFQDSDDEHKPPASASSALETPKTTTTAPKAVTTPRSIAAPPIAMVSAAATAENDILEIIAEDTVRTTLPVHDVVEHGNPQQQQLEPLASSGGSGRKVSITRKDSMVNSFMKETNEGAMPMHGSNSSLSHSGSLAATTSAAHDTTEWGRKRRQKLRVLLTKLANFRALSLLVPVQVRAMNDLLNESAHPLTMMKRAIRKYTPLKIRVTPVPPVIVEKMSNAFETLATAERELFEAWVDVLQPDPDAVALQLSKSQSMRRNSKKKNTQSKAKAAALAIRSAVALEGAKPHEGDSER</sequence>
<dbReference type="AlphaFoldDB" id="A0A0S4KJ90"/>
<dbReference type="EMBL" id="CYKH01001432">
    <property type="protein sequence ID" value="CUI14596.1"/>
    <property type="molecule type" value="Genomic_DNA"/>
</dbReference>
<proteinExistence type="predicted"/>
<dbReference type="VEuPathDB" id="TriTrypDB:BSAL_08325"/>
<evidence type="ECO:0000313" key="2">
    <source>
        <dbReference type="EMBL" id="CUI14596.1"/>
    </source>
</evidence>
<protein>
    <submittedName>
        <fullName evidence="2">Uncharacterized protein</fullName>
    </submittedName>
</protein>
<feature type="compositionally biased region" description="Polar residues" evidence="1">
    <location>
        <begin position="78"/>
        <end position="89"/>
    </location>
</feature>
<feature type="compositionally biased region" description="Low complexity" evidence="1">
    <location>
        <begin position="119"/>
        <end position="134"/>
    </location>
</feature>
<dbReference type="Proteomes" id="UP000051952">
    <property type="component" value="Unassembled WGS sequence"/>
</dbReference>
<feature type="compositionally biased region" description="Acidic residues" evidence="1">
    <location>
        <begin position="26"/>
        <end position="46"/>
    </location>
</feature>
<organism evidence="2 3">
    <name type="scientific">Bodo saltans</name>
    <name type="common">Flagellated protozoan</name>
    <dbReference type="NCBI Taxonomy" id="75058"/>
    <lineage>
        <taxon>Eukaryota</taxon>
        <taxon>Discoba</taxon>
        <taxon>Euglenozoa</taxon>
        <taxon>Kinetoplastea</taxon>
        <taxon>Metakinetoplastina</taxon>
        <taxon>Eubodonida</taxon>
        <taxon>Bodonidae</taxon>
        <taxon>Bodo</taxon>
    </lineage>
</organism>
<evidence type="ECO:0000313" key="3">
    <source>
        <dbReference type="Proteomes" id="UP000051952"/>
    </source>
</evidence>
<evidence type="ECO:0000256" key="1">
    <source>
        <dbReference type="SAM" id="MobiDB-lite"/>
    </source>
</evidence>
<accession>A0A0S4KJ90</accession>
<feature type="region of interest" description="Disordered" evidence="1">
    <location>
        <begin position="172"/>
        <end position="197"/>
    </location>
</feature>
<gene>
    <name evidence="2" type="ORF">BSAL_08325</name>
</gene>